<comment type="caution">
    <text evidence="2">The sequence shown here is derived from an EMBL/GenBank/DDBJ whole genome shotgun (WGS) entry which is preliminary data.</text>
</comment>
<evidence type="ECO:0000313" key="3">
    <source>
        <dbReference type="Proteomes" id="UP001209878"/>
    </source>
</evidence>
<dbReference type="Pfam" id="PF15679">
    <property type="entry name" value="DUF4665"/>
    <property type="match status" value="1"/>
</dbReference>
<feature type="compositionally biased region" description="Polar residues" evidence="1">
    <location>
        <begin position="90"/>
        <end position="99"/>
    </location>
</feature>
<proteinExistence type="predicted"/>
<organism evidence="2 3">
    <name type="scientific">Ridgeia piscesae</name>
    <name type="common">Tubeworm</name>
    <dbReference type="NCBI Taxonomy" id="27915"/>
    <lineage>
        <taxon>Eukaryota</taxon>
        <taxon>Metazoa</taxon>
        <taxon>Spiralia</taxon>
        <taxon>Lophotrochozoa</taxon>
        <taxon>Annelida</taxon>
        <taxon>Polychaeta</taxon>
        <taxon>Sedentaria</taxon>
        <taxon>Canalipalpata</taxon>
        <taxon>Sabellida</taxon>
        <taxon>Siboglinidae</taxon>
        <taxon>Ridgeia</taxon>
    </lineage>
</organism>
<evidence type="ECO:0000313" key="2">
    <source>
        <dbReference type="EMBL" id="KAK2191250.1"/>
    </source>
</evidence>
<dbReference type="PANTHER" id="PTHR35544">
    <property type="entry name" value="RIBOSOMAL BIOGENESIS FACTOR"/>
    <property type="match status" value="1"/>
</dbReference>
<evidence type="ECO:0000256" key="1">
    <source>
        <dbReference type="SAM" id="MobiDB-lite"/>
    </source>
</evidence>
<reference evidence="2" key="1">
    <citation type="journal article" date="2023" name="Mol. Biol. Evol.">
        <title>Third-Generation Sequencing Reveals the Adaptive Role of the Epigenome in Three Deep-Sea Polychaetes.</title>
        <authorList>
            <person name="Perez M."/>
            <person name="Aroh O."/>
            <person name="Sun Y."/>
            <person name="Lan Y."/>
            <person name="Juniper S.K."/>
            <person name="Young C.R."/>
            <person name="Angers B."/>
            <person name="Qian P.Y."/>
        </authorList>
    </citation>
    <scope>NUCLEOTIDE SEQUENCE</scope>
    <source>
        <strain evidence="2">R07B-5</strain>
    </source>
</reference>
<dbReference type="EMBL" id="JAODUO010000056">
    <property type="protein sequence ID" value="KAK2191250.1"/>
    <property type="molecule type" value="Genomic_DNA"/>
</dbReference>
<dbReference type="GO" id="GO:0042254">
    <property type="term" value="P:ribosome biogenesis"/>
    <property type="evidence" value="ECO:0007669"/>
    <property type="project" value="InterPro"/>
</dbReference>
<dbReference type="InterPro" id="IPR031389">
    <property type="entry name" value="RBIS"/>
</dbReference>
<name>A0AAD9PAU9_RIDPI</name>
<protein>
    <submittedName>
        <fullName evidence="2">Uncharacterized protein</fullName>
    </submittedName>
</protein>
<keyword evidence="3" id="KW-1185">Reference proteome</keyword>
<dbReference type="AlphaFoldDB" id="A0AAD9PAU9"/>
<sequence>MIHTTLNVNWHSERHEWRHRVDSMGRNKAGKKKQKKDMSVFKVAGSKIAKTKMATQKVKTNLKKMNNLTKTKTATADAKFLEMAQDVMSAASTKQSTKSDVTKPPKQPKTVRAPVDMNAAADQFAQL</sequence>
<accession>A0AAD9PAU9</accession>
<dbReference type="Proteomes" id="UP001209878">
    <property type="component" value="Unassembled WGS sequence"/>
</dbReference>
<feature type="region of interest" description="Disordered" evidence="1">
    <location>
        <begin position="88"/>
        <end position="127"/>
    </location>
</feature>
<gene>
    <name evidence="2" type="ORF">NP493_55g08006</name>
</gene>
<dbReference type="PANTHER" id="PTHR35544:SF4">
    <property type="entry name" value="RIBOSOMAL BIOGENESIS FACTOR"/>
    <property type="match status" value="1"/>
</dbReference>
<dbReference type="GO" id="GO:0005730">
    <property type="term" value="C:nucleolus"/>
    <property type="evidence" value="ECO:0007669"/>
    <property type="project" value="TreeGrafter"/>
</dbReference>